<dbReference type="InterPro" id="IPR036259">
    <property type="entry name" value="MFS_trans_sf"/>
</dbReference>
<feature type="transmembrane region" description="Helical" evidence="1">
    <location>
        <begin position="81"/>
        <end position="101"/>
    </location>
</feature>
<protein>
    <submittedName>
        <fullName evidence="3">Arabinose efflux permease</fullName>
    </submittedName>
</protein>
<dbReference type="OrthoDB" id="214271at2157"/>
<dbReference type="AlphaFoldDB" id="M0M3W9"/>
<accession>M0M3W9</accession>
<feature type="transmembrane region" description="Helical" evidence="1">
    <location>
        <begin position="172"/>
        <end position="190"/>
    </location>
</feature>
<keyword evidence="1" id="KW-0812">Transmembrane</keyword>
<feature type="transmembrane region" description="Helical" evidence="1">
    <location>
        <begin position="322"/>
        <end position="341"/>
    </location>
</feature>
<reference evidence="3 4" key="1">
    <citation type="journal article" date="2014" name="PLoS Genet.">
        <title>Phylogenetically driven sequencing of extremely halophilic archaea reveals strategies for static and dynamic osmo-response.</title>
        <authorList>
            <person name="Becker E.A."/>
            <person name="Seitzer P.M."/>
            <person name="Tritt A."/>
            <person name="Larsen D."/>
            <person name="Krusor M."/>
            <person name="Yao A.I."/>
            <person name="Wu D."/>
            <person name="Madern D."/>
            <person name="Eisen J.A."/>
            <person name="Darling A.E."/>
            <person name="Facciotti M.T."/>
        </authorList>
    </citation>
    <scope>NUCLEOTIDE SEQUENCE [LARGE SCALE GENOMIC DNA]</scope>
    <source>
        <strain evidence="3 4">100A6</strain>
    </source>
</reference>
<dbReference type="Gene3D" id="1.20.1250.20">
    <property type="entry name" value="MFS general substrate transporter like domains"/>
    <property type="match status" value="2"/>
</dbReference>
<dbReference type="PROSITE" id="PS50850">
    <property type="entry name" value="MFS"/>
    <property type="match status" value="1"/>
</dbReference>
<keyword evidence="4" id="KW-1185">Reference proteome</keyword>
<evidence type="ECO:0000313" key="3">
    <source>
        <dbReference type="EMBL" id="EMA39050.1"/>
    </source>
</evidence>
<keyword evidence="1" id="KW-1133">Transmembrane helix</keyword>
<feature type="transmembrane region" description="Helical" evidence="1">
    <location>
        <begin position="54"/>
        <end position="74"/>
    </location>
</feature>
<proteinExistence type="predicted"/>
<dbReference type="EMBL" id="AOMB01000022">
    <property type="protein sequence ID" value="EMA39050.1"/>
    <property type="molecule type" value="Genomic_DNA"/>
</dbReference>
<feature type="transmembrane region" description="Helical" evidence="1">
    <location>
        <begin position="220"/>
        <end position="243"/>
    </location>
</feature>
<feature type="transmembrane region" description="Helical" evidence="1">
    <location>
        <begin position="285"/>
        <end position="310"/>
    </location>
</feature>
<dbReference type="SUPFAM" id="SSF103473">
    <property type="entry name" value="MFS general substrate transporter"/>
    <property type="match status" value="1"/>
</dbReference>
<dbReference type="PATRIC" id="fig|1132509.6.peg.1780"/>
<feature type="domain" description="Major facilitator superfamily (MFS) profile" evidence="2">
    <location>
        <begin position="16"/>
        <end position="420"/>
    </location>
</feature>
<dbReference type="RefSeq" id="WP_007692599.1">
    <property type="nucleotide sequence ID" value="NZ_AJRK01000030.1"/>
</dbReference>
<dbReference type="InterPro" id="IPR020846">
    <property type="entry name" value="MFS_dom"/>
</dbReference>
<dbReference type="Pfam" id="PF07690">
    <property type="entry name" value="MFS_1"/>
    <property type="match status" value="1"/>
</dbReference>
<evidence type="ECO:0000313" key="4">
    <source>
        <dbReference type="Proteomes" id="UP000011566"/>
    </source>
</evidence>
<dbReference type="eggNOG" id="arCOG00130">
    <property type="taxonomic scope" value="Archaea"/>
</dbReference>
<evidence type="ECO:0000256" key="1">
    <source>
        <dbReference type="SAM" id="Phobius"/>
    </source>
</evidence>
<evidence type="ECO:0000259" key="2">
    <source>
        <dbReference type="PROSITE" id="PS50850"/>
    </source>
</evidence>
<name>M0M3W9_9EURY</name>
<dbReference type="CDD" id="cd17325">
    <property type="entry name" value="MFS_MdtG_SLC18_like"/>
    <property type="match status" value="1"/>
</dbReference>
<feature type="transmembrane region" description="Helical" evidence="1">
    <location>
        <begin position="394"/>
        <end position="416"/>
    </location>
</feature>
<dbReference type="PANTHER" id="PTHR23518">
    <property type="entry name" value="C-METHYLTRANSFERASE"/>
    <property type="match status" value="1"/>
</dbReference>
<organism evidence="3 4">
    <name type="scientific">Halococcus hamelinensis 100A6</name>
    <dbReference type="NCBI Taxonomy" id="1132509"/>
    <lineage>
        <taxon>Archaea</taxon>
        <taxon>Methanobacteriati</taxon>
        <taxon>Methanobacteriota</taxon>
        <taxon>Stenosarchaea group</taxon>
        <taxon>Halobacteria</taxon>
        <taxon>Halobacteriales</taxon>
        <taxon>Halococcaceae</taxon>
        <taxon>Halococcus</taxon>
    </lineage>
</organism>
<gene>
    <name evidence="3" type="ORF">C447_07833</name>
</gene>
<dbReference type="PANTHER" id="PTHR23518:SF2">
    <property type="entry name" value="MAJOR FACILITATOR SUPERFAMILY TRANSPORTER"/>
    <property type="match status" value="1"/>
</dbReference>
<dbReference type="InterPro" id="IPR011701">
    <property type="entry name" value="MFS"/>
</dbReference>
<keyword evidence="1" id="KW-0472">Membrane</keyword>
<comment type="caution">
    <text evidence="3">The sequence shown here is derived from an EMBL/GenBank/DDBJ whole genome shotgun (WGS) entry which is preliminary data.</text>
</comment>
<feature type="transmembrane region" description="Helical" evidence="1">
    <location>
        <begin position="107"/>
        <end position="127"/>
    </location>
</feature>
<sequence length="430" mass="44742">MTKPGGGSLSLFKNREFVALASTAFARSQAYSTILIALALYADIFQTSGTVEGLFGTAFALIQLVVVLPLGRLVDTHNAKHFLVAGLGVNVLAFVGFALVGNATDVILVRILQGAGASLLWITGSAVVGELSPDAERGRWLGTYNQVAAFSSLAGDVVGGFLLYAYGFTLTYAVLSAVTVLATLSVFAYLRDNPGGKTDPEEATGIETLRTLLDRTAVRALVVFRLGFGFGKMAVITFLPIYAHTEFGMNPLFVAAILAGGKLTKTLFQGVVGGYTDRVGHKHHFVVAGALVYAVGTAMIPFAGSAAGVLPGISFTALGESVRLAPAFFVLFAAYAVIGVADSLRLPASMALFVEEGEHFGAVAASLSLRSVAWKVGEVVGPFTVGVLWDATSVFVAFFVAAGLIVLATGVFVALYSVDPTPARTPVPGD</sequence>
<dbReference type="GO" id="GO:0022857">
    <property type="term" value="F:transmembrane transporter activity"/>
    <property type="evidence" value="ECO:0007669"/>
    <property type="project" value="InterPro"/>
</dbReference>
<dbReference type="Proteomes" id="UP000011566">
    <property type="component" value="Unassembled WGS sequence"/>
</dbReference>